<evidence type="ECO:0000313" key="2">
    <source>
        <dbReference type="Proteomes" id="UP001159363"/>
    </source>
</evidence>
<evidence type="ECO:0000313" key="1">
    <source>
        <dbReference type="EMBL" id="KAJ8867252.1"/>
    </source>
</evidence>
<proteinExistence type="predicted"/>
<protein>
    <submittedName>
        <fullName evidence="1">Uncharacterized protein</fullName>
    </submittedName>
</protein>
<sequence>MTVAGASEAINLVLNCLREKKNEDGFNHIWSEMDSKIVEYELIFPILPSSKMTPKRLQQSNYAAPDYQFASPEELDRKVYF</sequence>
<gene>
    <name evidence="1" type="ORF">PR048_031051</name>
</gene>
<organism evidence="1 2">
    <name type="scientific">Dryococelus australis</name>
    <dbReference type="NCBI Taxonomy" id="614101"/>
    <lineage>
        <taxon>Eukaryota</taxon>
        <taxon>Metazoa</taxon>
        <taxon>Ecdysozoa</taxon>
        <taxon>Arthropoda</taxon>
        <taxon>Hexapoda</taxon>
        <taxon>Insecta</taxon>
        <taxon>Pterygota</taxon>
        <taxon>Neoptera</taxon>
        <taxon>Polyneoptera</taxon>
        <taxon>Phasmatodea</taxon>
        <taxon>Verophasmatodea</taxon>
        <taxon>Anareolatae</taxon>
        <taxon>Phasmatidae</taxon>
        <taxon>Eurycanthinae</taxon>
        <taxon>Dryococelus</taxon>
    </lineage>
</organism>
<name>A0ABQ9G737_9NEOP</name>
<dbReference type="EMBL" id="JARBHB010000015">
    <property type="protein sequence ID" value="KAJ8867252.1"/>
    <property type="molecule type" value="Genomic_DNA"/>
</dbReference>
<accession>A0ABQ9G737</accession>
<reference evidence="1 2" key="1">
    <citation type="submission" date="2023-02" db="EMBL/GenBank/DDBJ databases">
        <title>LHISI_Scaffold_Assembly.</title>
        <authorList>
            <person name="Stuart O.P."/>
            <person name="Cleave R."/>
            <person name="Magrath M.J.L."/>
            <person name="Mikheyev A.S."/>
        </authorList>
    </citation>
    <scope>NUCLEOTIDE SEQUENCE [LARGE SCALE GENOMIC DNA]</scope>
    <source>
        <strain evidence="1">Daus_M_001</strain>
        <tissue evidence="1">Leg muscle</tissue>
    </source>
</reference>
<keyword evidence="2" id="KW-1185">Reference proteome</keyword>
<comment type="caution">
    <text evidence="1">The sequence shown here is derived from an EMBL/GenBank/DDBJ whole genome shotgun (WGS) entry which is preliminary data.</text>
</comment>
<dbReference type="Proteomes" id="UP001159363">
    <property type="component" value="Chromosome 14"/>
</dbReference>